<evidence type="ECO:0000313" key="5">
    <source>
        <dbReference type="EnsemblPlants" id="Pp3c16_17560V3.1"/>
    </source>
</evidence>
<comment type="similarity">
    <text evidence="1">Belongs to the carbon-nitrogen hydrolase superfamily. NIT1/NIT2 family.</text>
</comment>
<name>A0A2K1J928_PHYPA</name>
<dbReference type="RefSeq" id="XP_024397875.1">
    <property type="nucleotide sequence ID" value="XM_024542107.2"/>
</dbReference>
<dbReference type="PANTHER" id="PTHR23088">
    <property type="entry name" value="NITRILASE-RELATED"/>
    <property type="match status" value="1"/>
</dbReference>
<dbReference type="Gramene" id="Pp3c16_17560V3.5">
    <property type="protein sequence ID" value="Pp3c16_17560V3.5"/>
    <property type="gene ID" value="Pp3c16_17560"/>
</dbReference>
<dbReference type="EnsemblPlants" id="Pp3c16_17560V3.5">
    <property type="protein sequence ID" value="Pp3c16_17560V3.5"/>
    <property type="gene ID" value="Pp3c16_17560"/>
</dbReference>
<dbReference type="Gramene" id="Pp3c16_17560V3.3">
    <property type="protein sequence ID" value="Pp3c16_17560V3.3"/>
    <property type="gene ID" value="Pp3c16_17560"/>
</dbReference>
<protein>
    <recommendedName>
        <fullName evidence="3">CN hydrolase domain-containing protein</fullName>
    </recommendedName>
</protein>
<dbReference type="RefSeq" id="XP_024397877.1">
    <property type="nucleotide sequence ID" value="XM_024542109.2"/>
</dbReference>
<dbReference type="SUPFAM" id="SSF56317">
    <property type="entry name" value="Carbon-nitrogen hydrolase"/>
    <property type="match status" value="1"/>
</dbReference>
<gene>
    <name evidence="5" type="primary">LOC112293059</name>
    <name evidence="4" type="ORF">PHYPA_021137</name>
</gene>
<dbReference type="Gramene" id="Pp3c16_17560V3.2">
    <property type="protein sequence ID" value="Pp3c16_17560V3.2"/>
    <property type="gene ID" value="Pp3c16_17560"/>
</dbReference>
<evidence type="ECO:0000313" key="6">
    <source>
        <dbReference type="Proteomes" id="UP000006727"/>
    </source>
</evidence>
<dbReference type="RefSeq" id="XP_024397876.1">
    <property type="nucleotide sequence ID" value="XM_024542108.2"/>
</dbReference>
<dbReference type="EnsemblPlants" id="Pp3c16_17560V3.1">
    <property type="protein sequence ID" value="Pp3c16_17560V3.1"/>
    <property type="gene ID" value="Pp3c16_17560"/>
</dbReference>
<keyword evidence="6" id="KW-1185">Reference proteome</keyword>
<dbReference type="Proteomes" id="UP000006727">
    <property type="component" value="Chromosome 16"/>
</dbReference>
<dbReference type="Pfam" id="PF00795">
    <property type="entry name" value="CN_hydrolase"/>
    <property type="match status" value="1"/>
</dbReference>
<organism evidence="4">
    <name type="scientific">Physcomitrium patens</name>
    <name type="common">Spreading-leaved earth moss</name>
    <name type="synonym">Physcomitrella patens</name>
    <dbReference type="NCBI Taxonomy" id="3218"/>
    <lineage>
        <taxon>Eukaryota</taxon>
        <taxon>Viridiplantae</taxon>
        <taxon>Streptophyta</taxon>
        <taxon>Embryophyta</taxon>
        <taxon>Bryophyta</taxon>
        <taxon>Bryophytina</taxon>
        <taxon>Bryopsida</taxon>
        <taxon>Funariidae</taxon>
        <taxon>Funariales</taxon>
        <taxon>Funariaceae</taxon>
        <taxon>Physcomitrium</taxon>
    </lineage>
</organism>
<dbReference type="InterPro" id="IPR003010">
    <property type="entry name" value="C-N_Hydrolase"/>
</dbReference>
<dbReference type="InterPro" id="IPR036526">
    <property type="entry name" value="C-N_Hydrolase_sf"/>
</dbReference>
<dbReference type="EMBL" id="ABEU02000016">
    <property type="protein sequence ID" value="PNR38026.1"/>
    <property type="molecule type" value="Genomic_DNA"/>
</dbReference>
<dbReference type="GeneID" id="112293059"/>
<dbReference type="FunCoup" id="A0A2K1J928">
    <property type="interactions" value="3736"/>
</dbReference>
<dbReference type="PaxDb" id="3218-PP1S81_46V6.1"/>
<dbReference type="EnsemblPlants" id="Pp3c16_17560V3.2">
    <property type="protein sequence ID" value="Pp3c16_17560V3.2"/>
    <property type="gene ID" value="Pp3c16_17560"/>
</dbReference>
<dbReference type="AlphaFoldDB" id="A0A2K1J928"/>
<dbReference type="FunFam" id="3.60.110.10:FF:000002">
    <property type="entry name" value="Nitrilase family member 2"/>
    <property type="match status" value="1"/>
</dbReference>
<dbReference type="EnsemblPlants" id="Pp3c16_17560V3.3">
    <property type="protein sequence ID" value="Pp3c16_17560V3.3"/>
    <property type="gene ID" value="Pp3c16_17560"/>
</dbReference>
<dbReference type="PROSITE" id="PS50263">
    <property type="entry name" value="CN_HYDROLASE"/>
    <property type="match status" value="1"/>
</dbReference>
<dbReference type="OrthoDB" id="10250282at2759"/>
<dbReference type="PANTHER" id="PTHR23088:SF30">
    <property type="entry name" value="OMEGA-AMIDASE NIT2"/>
    <property type="match status" value="1"/>
</dbReference>
<evidence type="ECO:0000313" key="4">
    <source>
        <dbReference type="EMBL" id="PNR38026.1"/>
    </source>
</evidence>
<dbReference type="Gramene" id="Pp3c16_17560V3.1">
    <property type="protein sequence ID" value="Pp3c16_17560V3.1"/>
    <property type="gene ID" value="Pp3c16_17560"/>
</dbReference>
<proteinExistence type="inferred from homology"/>
<dbReference type="STRING" id="3218.A0A2K1J928"/>
<accession>A0A2K1J928</accession>
<reference evidence="4 6" key="1">
    <citation type="journal article" date="2008" name="Science">
        <title>The Physcomitrella genome reveals evolutionary insights into the conquest of land by plants.</title>
        <authorList>
            <person name="Rensing S."/>
            <person name="Lang D."/>
            <person name="Zimmer A."/>
            <person name="Terry A."/>
            <person name="Salamov A."/>
            <person name="Shapiro H."/>
            <person name="Nishiyama T."/>
            <person name="Perroud P.-F."/>
            <person name="Lindquist E."/>
            <person name="Kamisugi Y."/>
            <person name="Tanahashi T."/>
            <person name="Sakakibara K."/>
            <person name="Fujita T."/>
            <person name="Oishi K."/>
            <person name="Shin-I T."/>
            <person name="Kuroki Y."/>
            <person name="Toyoda A."/>
            <person name="Suzuki Y."/>
            <person name="Hashimoto A."/>
            <person name="Yamaguchi K."/>
            <person name="Sugano A."/>
            <person name="Kohara Y."/>
            <person name="Fujiyama A."/>
            <person name="Anterola A."/>
            <person name="Aoki S."/>
            <person name="Ashton N."/>
            <person name="Barbazuk W.B."/>
            <person name="Barker E."/>
            <person name="Bennetzen J."/>
            <person name="Bezanilla M."/>
            <person name="Blankenship R."/>
            <person name="Cho S.H."/>
            <person name="Dutcher S."/>
            <person name="Estelle M."/>
            <person name="Fawcett J.A."/>
            <person name="Gundlach H."/>
            <person name="Hanada K."/>
            <person name="Heyl A."/>
            <person name="Hicks K.A."/>
            <person name="Hugh J."/>
            <person name="Lohr M."/>
            <person name="Mayer K."/>
            <person name="Melkozernov A."/>
            <person name="Murata T."/>
            <person name="Nelson D."/>
            <person name="Pils B."/>
            <person name="Prigge M."/>
            <person name="Reiss B."/>
            <person name="Renner T."/>
            <person name="Rombauts S."/>
            <person name="Rushton P."/>
            <person name="Sanderfoot A."/>
            <person name="Schween G."/>
            <person name="Shiu S.-H."/>
            <person name="Stueber K."/>
            <person name="Theodoulou F.L."/>
            <person name="Tu H."/>
            <person name="Van de Peer Y."/>
            <person name="Verrier P.J."/>
            <person name="Waters E."/>
            <person name="Wood A."/>
            <person name="Yang L."/>
            <person name="Cove D."/>
            <person name="Cuming A."/>
            <person name="Hasebe M."/>
            <person name="Lucas S."/>
            <person name="Mishler D.B."/>
            <person name="Reski R."/>
            <person name="Grigoriev I."/>
            <person name="Quatrano R.S."/>
            <person name="Boore J.L."/>
        </authorList>
    </citation>
    <scope>NUCLEOTIDE SEQUENCE [LARGE SCALE GENOMIC DNA]</scope>
    <source>
        <strain evidence="5 6">cv. Gransden 2004</strain>
    </source>
</reference>
<dbReference type="Gene3D" id="3.60.110.10">
    <property type="entry name" value="Carbon-nitrogen hydrolase"/>
    <property type="match status" value="1"/>
</dbReference>
<sequence>MRARLIGNVPGYITCCLHPCLPQSLQLAAASPGRLSRSLLCSSEQALSYSSSGILQHLTDSVSRTLHLRKAYTRSIVAMASDFQPHMARQPPSESLPNAPNGGKYKLAVCQLSVTSDKAANIAHARQKIEAAADSGAQLIVLPEMWNCPYSNDSFPTYAEDIDAGLEASPSSHMLSEVARKKKVTIVGGSIPERNDGKLYNTCCVFDKNGELKAKFRKIHLFDIDIPGKITFKESDTLTPGEGLCVVDTDVGRIAVGICYDIRFPEMAMLYSARGAHIICYPGAFNMTTGPLHWELLQKARAVDNQIFVVTCSPARDTEAGYIAWGHSTVVGPFGEILATTEHEEATIFADIDYSQLDTRRQNMPLESQRRGDLYHLIDVTRKDTVKSS</sequence>
<dbReference type="PROSITE" id="PS01227">
    <property type="entry name" value="UPF0012"/>
    <property type="match status" value="1"/>
</dbReference>
<dbReference type="GO" id="GO:0006107">
    <property type="term" value="P:oxaloacetate metabolic process"/>
    <property type="evidence" value="ECO:0000318"/>
    <property type="project" value="GO_Central"/>
</dbReference>
<evidence type="ECO:0000256" key="1">
    <source>
        <dbReference type="ARBA" id="ARBA00010613"/>
    </source>
</evidence>
<evidence type="ECO:0000259" key="3">
    <source>
        <dbReference type="PROSITE" id="PS50263"/>
    </source>
</evidence>
<keyword evidence="2" id="KW-0378">Hydrolase</keyword>
<dbReference type="OMA" id="EFFGFPC"/>
<dbReference type="EnsemblPlants" id="Pp3c16_17560V3.4">
    <property type="protein sequence ID" value="Pp3c16_17560V3.4"/>
    <property type="gene ID" value="Pp3c16_17560"/>
</dbReference>
<dbReference type="GO" id="GO:0006528">
    <property type="term" value="P:asparagine metabolic process"/>
    <property type="evidence" value="ECO:0000318"/>
    <property type="project" value="GO_Central"/>
</dbReference>
<evidence type="ECO:0000256" key="2">
    <source>
        <dbReference type="ARBA" id="ARBA00022801"/>
    </source>
</evidence>
<dbReference type="RefSeq" id="XP_024397879.1">
    <property type="nucleotide sequence ID" value="XM_024542111.2"/>
</dbReference>
<dbReference type="InterPro" id="IPR001110">
    <property type="entry name" value="UPF0012_CS"/>
</dbReference>
<dbReference type="GO" id="GO:0050152">
    <property type="term" value="F:omega-amidase activity"/>
    <property type="evidence" value="ECO:0000318"/>
    <property type="project" value="GO_Central"/>
</dbReference>
<dbReference type="InterPro" id="IPR045254">
    <property type="entry name" value="Nit1/2_C-N_Hydrolase"/>
</dbReference>
<dbReference type="GO" id="GO:0006541">
    <property type="term" value="P:glutamine metabolic process"/>
    <property type="evidence" value="ECO:0000318"/>
    <property type="project" value="GO_Central"/>
</dbReference>
<reference evidence="5" key="3">
    <citation type="submission" date="2020-12" db="UniProtKB">
        <authorList>
            <consortium name="EnsemblPlants"/>
        </authorList>
    </citation>
    <scope>IDENTIFICATION</scope>
</reference>
<reference evidence="4 6" key="2">
    <citation type="journal article" date="2018" name="Plant J.">
        <title>The Physcomitrella patens chromosome-scale assembly reveals moss genome structure and evolution.</title>
        <authorList>
            <person name="Lang D."/>
            <person name="Ullrich K.K."/>
            <person name="Murat F."/>
            <person name="Fuchs J."/>
            <person name="Jenkins J."/>
            <person name="Haas F.B."/>
            <person name="Piednoel M."/>
            <person name="Gundlach H."/>
            <person name="Van Bel M."/>
            <person name="Meyberg R."/>
            <person name="Vives C."/>
            <person name="Morata J."/>
            <person name="Symeonidi A."/>
            <person name="Hiss M."/>
            <person name="Muchero W."/>
            <person name="Kamisugi Y."/>
            <person name="Saleh O."/>
            <person name="Blanc G."/>
            <person name="Decker E.L."/>
            <person name="van Gessel N."/>
            <person name="Grimwood J."/>
            <person name="Hayes R.D."/>
            <person name="Graham S.W."/>
            <person name="Gunter L.E."/>
            <person name="McDaniel S.F."/>
            <person name="Hoernstein S.N.W."/>
            <person name="Larsson A."/>
            <person name="Li F.W."/>
            <person name="Perroud P.F."/>
            <person name="Phillips J."/>
            <person name="Ranjan P."/>
            <person name="Rokshar D.S."/>
            <person name="Rothfels C.J."/>
            <person name="Schneider L."/>
            <person name="Shu S."/>
            <person name="Stevenson D.W."/>
            <person name="Thummler F."/>
            <person name="Tillich M."/>
            <person name="Villarreal Aguilar J.C."/>
            <person name="Widiez T."/>
            <person name="Wong G.K."/>
            <person name="Wymore A."/>
            <person name="Zhang Y."/>
            <person name="Zimmer A.D."/>
            <person name="Quatrano R.S."/>
            <person name="Mayer K.F.X."/>
            <person name="Goodstein D."/>
            <person name="Casacuberta J.M."/>
            <person name="Vandepoele K."/>
            <person name="Reski R."/>
            <person name="Cuming A.C."/>
            <person name="Tuskan G.A."/>
            <person name="Maumus F."/>
            <person name="Salse J."/>
            <person name="Schmutz J."/>
            <person name="Rensing S.A."/>
        </authorList>
    </citation>
    <scope>NUCLEOTIDE SEQUENCE [LARGE SCALE GENOMIC DNA]</scope>
    <source>
        <strain evidence="5 6">cv. Gransden 2004</strain>
    </source>
</reference>
<dbReference type="Gramene" id="Pp3c16_17560V3.4">
    <property type="protein sequence ID" value="Pp3c16_17560V3.4"/>
    <property type="gene ID" value="Pp3c16_17560"/>
</dbReference>
<dbReference type="CDD" id="cd07572">
    <property type="entry name" value="nit"/>
    <property type="match status" value="1"/>
</dbReference>
<dbReference type="RefSeq" id="XP_024397878.1">
    <property type="nucleotide sequence ID" value="XM_024542110.2"/>
</dbReference>
<dbReference type="KEGG" id="ppp:112293059"/>
<feature type="domain" description="CN hydrolase" evidence="3">
    <location>
        <begin position="105"/>
        <end position="354"/>
    </location>
</feature>